<evidence type="ECO:0000313" key="9">
    <source>
        <dbReference type="Proteomes" id="UP000655410"/>
    </source>
</evidence>
<gene>
    <name evidence="8" type="ORF">GCM10011584_34490</name>
</gene>
<evidence type="ECO:0000256" key="6">
    <source>
        <dbReference type="SAM" id="Phobius"/>
    </source>
</evidence>
<keyword evidence="3 6" id="KW-0812">Transmembrane</keyword>
<organism evidence="8 9">
    <name type="scientific">Nocardioides phosphati</name>
    <dbReference type="NCBI Taxonomy" id="1867775"/>
    <lineage>
        <taxon>Bacteria</taxon>
        <taxon>Bacillati</taxon>
        <taxon>Actinomycetota</taxon>
        <taxon>Actinomycetes</taxon>
        <taxon>Propionibacteriales</taxon>
        <taxon>Nocardioidaceae</taxon>
        <taxon>Nocardioides</taxon>
    </lineage>
</organism>
<evidence type="ECO:0000256" key="4">
    <source>
        <dbReference type="ARBA" id="ARBA00022989"/>
    </source>
</evidence>
<accession>A0ABQ2NGS3</accession>
<evidence type="ECO:0000256" key="3">
    <source>
        <dbReference type="ARBA" id="ARBA00022692"/>
    </source>
</evidence>
<feature type="transmembrane region" description="Helical" evidence="6">
    <location>
        <begin position="217"/>
        <end position="238"/>
    </location>
</feature>
<evidence type="ECO:0000256" key="2">
    <source>
        <dbReference type="ARBA" id="ARBA00006143"/>
    </source>
</evidence>
<feature type="transmembrane region" description="Helical" evidence="6">
    <location>
        <begin position="136"/>
        <end position="156"/>
    </location>
</feature>
<dbReference type="RefSeq" id="WP_188785371.1">
    <property type="nucleotide sequence ID" value="NZ_BMNI01000017.1"/>
</dbReference>
<feature type="transmembrane region" description="Helical" evidence="6">
    <location>
        <begin position="102"/>
        <end position="124"/>
    </location>
</feature>
<evidence type="ECO:0000256" key="5">
    <source>
        <dbReference type="ARBA" id="ARBA00023136"/>
    </source>
</evidence>
<sequence>MTHFFQDTVLSGSLLLALPVALLAGLISFFSPCCLPLLPGYLSYATGLSGAEIASGGDVRRGRMLLGSLLFVLGFTAVFVPLGMAAGALGEVGTQLNVHRRTLMVVLGVVVIVLGLFFAGLLRVPFLERTVRIHRLPAVGLAAAPLVGLLFGLGWTPCIGPTLGAIVTIGASDASASRGAVLAGVFALGLGLPFLLAGLAYERATRAFGWLQRRQMLLMRLGGLMLVAVGLAMVTGWWDWAIQGLQIRLIEQFGTGAA</sequence>
<comment type="similarity">
    <text evidence="2">Belongs to the DsbD family.</text>
</comment>
<dbReference type="PANTHER" id="PTHR31272">
    <property type="entry name" value="CYTOCHROME C-TYPE BIOGENESIS PROTEIN HI_1454-RELATED"/>
    <property type="match status" value="1"/>
</dbReference>
<comment type="subcellular location">
    <subcellularLocation>
        <location evidence="1">Membrane</location>
        <topology evidence="1">Multi-pass membrane protein</topology>
    </subcellularLocation>
</comment>
<name>A0ABQ2NGS3_9ACTN</name>
<feature type="domain" description="Cytochrome C biogenesis protein transmembrane" evidence="7">
    <location>
        <begin position="15"/>
        <end position="234"/>
    </location>
</feature>
<evidence type="ECO:0000313" key="8">
    <source>
        <dbReference type="EMBL" id="GGO94142.1"/>
    </source>
</evidence>
<keyword evidence="4 6" id="KW-1133">Transmembrane helix</keyword>
<dbReference type="EMBL" id="BMNI01000017">
    <property type="protein sequence ID" value="GGO94142.1"/>
    <property type="molecule type" value="Genomic_DNA"/>
</dbReference>
<evidence type="ECO:0000256" key="1">
    <source>
        <dbReference type="ARBA" id="ARBA00004141"/>
    </source>
</evidence>
<reference evidence="9" key="1">
    <citation type="journal article" date="2019" name="Int. J. Syst. Evol. Microbiol.">
        <title>The Global Catalogue of Microorganisms (GCM) 10K type strain sequencing project: providing services to taxonomists for standard genome sequencing and annotation.</title>
        <authorList>
            <consortium name="The Broad Institute Genomics Platform"/>
            <consortium name="The Broad Institute Genome Sequencing Center for Infectious Disease"/>
            <person name="Wu L."/>
            <person name="Ma J."/>
        </authorList>
    </citation>
    <scope>NUCLEOTIDE SEQUENCE [LARGE SCALE GENOMIC DNA]</scope>
    <source>
        <strain evidence="9">CGMCC 4.7371</strain>
    </source>
</reference>
<feature type="transmembrane region" description="Helical" evidence="6">
    <location>
        <begin position="65"/>
        <end position="90"/>
    </location>
</feature>
<feature type="transmembrane region" description="Helical" evidence="6">
    <location>
        <begin position="20"/>
        <end position="44"/>
    </location>
</feature>
<dbReference type="Pfam" id="PF02683">
    <property type="entry name" value="DsbD_TM"/>
    <property type="match status" value="1"/>
</dbReference>
<comment type="caution">
    <text evidence="8">The sequence shown here is derived from an EMBL/GenBank/DDBJ whole genome shotgun (WGS) entry which is preliminary data.</text>
</comment>
<keyword evidence="9" id="KW-1185">Reference proteome</keyword>
<dbReference type="Proteomes" id="UP000655410">
    <property type="component" value="Unassembled WGS sequence"/>
</dbReference>
<dbReference type="PANTHER" id="PTHR31272:SF4">
    <property type="entry name" value="CYTOCHROME C-TYPE BIOGENESIS PROTEIN HI_1454-RELATED"/>
    <property type="match status" value="1"/>
</dbReference>
<dbReference type="InterPro" id="IPR003834">
    <property type="entry name" value="Cyt_c_assmbl_TM_dom"/>
</dbReference>
<dbReference type="InterPro" id="IPR051790">
    <property type="entry name" value="Cytochrome_c-biogenesis_DsbD"/>
</dbReference>
<keyword evidence="5 6" id="KW-0472">Membrane</keyword>
<protein>
    <submittedName>
        <fullName evidence="8">Cytochrome C biogenesis protein CcdA</fullName>
    </submittedName>
</protein>
<evidence type="ECO:0000259" key="7">
    <source>
        <dbReference type="Pfam" id="PF02683"/>
    </source>
</evidence>
<proteinExistence type="inferred from homology"/>
<feature type="transmembrane region" description="Helical" evidence="6">
    <location>
        <begin position="176"/>
        <end position="196"/>
    </location>
</feature>